<sequence length="143" mass="16559">MSGECCVLSRWQEAECCQRLHLSAFNFWFLLIALSHINLLFIVLYIVFLSSSIFFSTLSDNLTTPRVQLPTSISPVHQNTEVVHEIANLQTISAKSVDSHFTEIIEYSPHFSPYKSILEMVILKEVFEISKEDQQFERKRKGF</sequence>
<evidence type="ECO:0000313" key="2">
    <source>
        <dbReference type="EMBL" id="CAI9264544.1"/>
    </source>
</evidence>
<organism evidence="2 3">
    <name type="scientific">Lactuca saligna</name>
    <name type="common">Willowleaf lettuce</name>
    <dbReference type="NCBI Taxonomy" id="75948"/>
    <lineage>
        <taxon>Eukaryota</taxon>
        <taxon>Viridiplantae</taxon>
        <taxon>Streptophyta</taxon>
        <taxon>Embryophyta</taxon>
        <taxon>Tracheophyta</taxon>
        <taxon>Spermatophyta</taxon>
        <taxon>Magnoliopsida</taxon>
        <taxon>eudicotyledons</taxon>
        <taxon>Gunneridae</taxon>
        <taxon>Pentapetalae</taxon>
        <taxon>asterids</taxon>
        <taxon>campanulids</taxon>
        <taxon>Asterales</taxon>
        <taxon>Asteraceae</taxon>
        <taxon>Cichorioideae</taxon>
        <taxon>Cichorieae</taxon>
        <taxon>Lactucinae</taxon>
        <taxon>Lactuca</taxon>
    </lineage>
</organism>
<dbReference type="Proteomes" id="UP001177003">
    <property type="component" value="Chromosome 0"/>
</dbReference>
<keyword evidence="1" id="KW-0472">Membrane</keyword>
<dbReference type="EMBL" id="OX465086">
    <property type="protein sequence ID" value="CAI9264544.1"/>
    <property type="molecule type" value="Genomic_DNA"/>
</dbReference>
<reference evidence="2" key="1">
    <citation type="submission" date="2023-04" db="EMBL/GenBank/DDBJ databases">
        <authorList>
            <person name="Vijverberg K."/>
            <person name="Xiong W."/>
            <person name="Schranz E."/>
        </authorList>
    </citation>
    <scope>NUCLEOTIDE SEQUENCE</scope>
</reference>
<keyword evidence="1" id="KW-1133">Transmembrane helix</keyword>
<accession>A0AA35UUD9</accession>
<keyword evidence="1" id="KW-0812">Transmembrane</keyword>
<evidence type="ECO:0000256" key="1">
    <source>
        <dbReference type="SAM" id="Phobius"/>
    </source>
</evidence>
<gene>
    <name evidence="2" type="ORF">LSALG_LOCUS5189</name>
</gene>
<proteinExistence type="predicted"/>
<keyword evidence="3" id="KW-1185">Reference proteome</keyword>
<evidence type="ECO:0000313" key="3">
    <source>
        <dbReference type="Proteomes" id="UP001177003"/>
    </source>
</evidence>
<name>A0AA35UUD9_LACSI</name>
<feature type="transmembrane region" description="Helical" evidence="1">
    <location>
        <begin position="27"/>
        <end position="48"/>
    </location>
</feature>
<dbReference type="AlphaFoldDB" id="A0AA35UUD9"/>
<protein>
    <submittedName>
        <fullName evidence="2">Uncharacterized protein</fullName>
    </submittedName>
</protein>